<dbReference type="PATRIC" id="fig|641524.5.peg.3060"/>
<dbReference type="EC" id="2.5.1.145" evidence="7"/>
<dbReference type="OrthoDB" id="871140at2"/>
<evidence type="ECO:0000313" key="9">
    <source>
        <dbReference type="Proteomes" id="UP000014974"/>
    </source>
</evidence>
<comment type="catalytic activity">
    <reaction evidence="7">
        <text>L-cysteinyl-[prolipoprotein] + a 1,2-diacyl-sn-glycero-3-phospho-(1'-sn-glycerol) = an S-1,2-diacyl-sn-glyceryl-L-cysteinyl-[prolipoprotein] + sn-glycerol 1-phosphate + H(+)</text>
        <dbReference type="Rhea" id="RHEA:56712"/>
        <dbReference type="Rhea" id="RHEA-COMP:14679"/>
        <dbReference type="Rhea" id="RHEA-COMP:14680"/>
        <dbReference type="ChEBI" id="CHEBI:15378"/>
        <dbReference type="ChEBI" id="CHEBI:29950"/>
        <dbReference type="ChEBI" id="CHEBI:57685"/>
        <dbReference type="ChEBI" id="CHEBI:64716"/>
        <dbReference type="ChEBI" id="CHEBI:140658"/>
        <dbReference type="EC" id="2.5.1.145"/>
    </reaction>
</comment>
<feature type="transmembrane region" description="Helical" evidence="7">
    <location>
        <begin position="303"/>
        <end position="320"/>
    </location>
</feature>
<accession>S7VEN6</accession>
<evidence type="ECO:0000256" key="7">
    <source>
        <dbReference type="HAMAP-Rule" id="MF_01147"/>
    </source>
</evidence>
<keyword evidence="4 7" id="KW-0812">Transmembrane</keyword>
<dbReference type="Pfam" id="PF01790">
    <property type="entry name" value="LGT"/>
    <property type="match status" value="1"/>
</dbReference>
<keyword evidence="2 7" id="KW-1003">Cell membrane</keyword>
<dbReference type="UniPathway" id="UPA00664"/>
<reference evidence="8 9" key="1">
    <citation type="journal article" date="2013" name="Genome Announc.">
        <title>Draft Genome Sequence of Cyclobacterium qasimii Strain M12-11BT, Isolated from Arctic Marine Sediment.</title>
        <authorList>
            <person name="Shivaji S."/>
            <person name="Ara S."/>
            <person name="Singh A."/>
            <person name="Kumar Pinnaka A."/>
        </authorList>
    </citation>
    <scope>NUCLEOTIDE SEQUENCE [LARGE SCALE GENOMIC DNA]</scope>
    <source>
        <strain evidence="8 9">M12-11B</strain>
    </source>
</reference>
<feature type="transmembrane region" description="Helical" evidence="7">
    <location>
        <begin position="340"/>
        <end position="359"/>
    </location>
</feature>
<name>S7VEN6_9BACT</name>
<dbReference type="EMBL" id="ATNM01000110">
    <property type="protein sequence ID" value="EPR68017.1"/>
    <property type="molecule type" value="Genomic_DNA"/>
</dbReference>
<dbReference type="GO" id="GO:0005886">
    <property type="term" value="C:plasma membrane"/>
    <property type="evidence" value="ECO:0007669"/>
    <property type="project" value="UniProtKB-SubCell"/>
</dbReference>
<keyword evidence="3 7" id="KW-0808">Transferase</keyword>
<feature type="transmembrane region" description="Helical" evidence="7">
    <location>
        <begin position="279"/>
        <end position="296"/>
    </location>
</feature>
<dbReference type="HAMAP" id="MF_01147">
    <property type="entry name" value="Lgt"/>
    <property type="match status" value="1"/>
</dbReference>
<dbReference type="InterPro" id="IPR001640">
    <property type="entry name" value="Lgt"/>
</dbReference>
<organism evidence="8 9">
    <name type="scientific">Cyclobacterium qasimii M12-11B</name>
    <dbReference type="NCBI Taxonomy" id="641524"/>
    <lineage>
        <taxon>Bacteria</taxon>
        <taxon>Pseudomonadati</taxon>
        <taxon>Bacteroidota</taxon>
        <taxon>Cytophagia</taxon>
        <taxon>Cytophagales</taxon>
        <taxon>Cyclobacteriaceae</taxon>
        <taxon>Cyclobacterium</taxon>
    </lineage>
</organism>
<dbReference type="RefSeq" id="WP_020888950.1">
    <property type="nucleotide sequence ID" value="NZ_ATNM01000110.1"/>
</dbReference>
<evidence type="ECO:0000256" key="4">
    <source>
        <dbReference type="ARBA" id="ARBA00022692"/>
    </source>
</evidence>
<comment type="caution">
    <text evidence="8">The sequence shown here is derived from an EMBL/GenBank/DDBJ whole genome shotgun (WGS) entry which is preliminary data.</text>
</comment>
<keyword evidence="8" id="KW-0449">Lipoprotein</keyword>
<dbReference type="GO" id="GO:0008961">
    <property type="term" value="F:phosphatidylglycerol-prolipoprotein diacylglyceryl transferase activity"/>
    <property type="evidence" value="ECO:0007669"/>
    <property type="project" value="UniProtKB-UniRule"/>
</dbReference>
<comment type="similarity">
    <text evidence="1 7">Belongs to the Lgt family.</text>
</comment>
<evidence type="ECO:0000256" key="1">
    <source>
        <dbReference type="ARBA" id="ARBA00007150"/>
    </source>
</evidence>
<gene>
    <name evidence="7" type="primary">lgt</name>
    <name evidence="8" type="ORF">ADICYQ_3089</name>
</gene>
<feature type="transmembrane region" description="Helical" evidence="7">
    <location>
        <begin position="26"/>
        <end position="47"/>
    </location>
</feature>
<sequence>MINSILYYVVWSPNPSIFSGFDRLRWYSLLFALGFIISQQFMIHFFKKEGHDENLVDKLTIYMVLATIIGARLGHVLFYEPERYLSNPIDILKVWEGGLASHGAAIVIPIAIWLYVRRTPGQSYLWVVDRVVIVIALTGALIRFGNLMNSEIGGMPTGTDSGFVFARDTEEILHTMKLPISSIKAYKPADRQSELSGTGRVPVNFDIEIDKGGFDEANLRAVLERDVKYALTRFNSSKKYMAEDPETPLNLEIKDQGDHYLAVVKTFGQAKYPTQIYESLTYLLIFILLFIGWTKYKSRIPEGLYLGLFLISVFGMRFFWEFFKENQVDFEDNLTLNMGQTLSIPLVVIGLGFVVYSLTNKRKKPSRTKSRDRVMALSSPRVTSPYSLDSHPSTF</sequence>
<comment type="pathway">
    <text evidence="7">Protein modification; lipoprotein biosynthesis (diacylglyceryl transfer).</text>
</comment>
<proteinExistence type="inferred from homology"/>
<feature type="transmembrane region" description="Helical" evidence="7">
    <location>
        <begin position="99"/>
        <end position="116"/>
    </location>
</feature>
<evidence type="ECO:0000256" key="5">
    <source>
        <dbReference type="ARBA" id="ARBA00022989"/>
    </source>
</evidence>
<dbReference type="GO" id="GO:0042158">
    <property type="term" value="P:lipoprotein biosynthetic process"/>
    <property type="evidence" value="ECO:0007669"/>
    <property type="project" value="UniProtKB-UniRule"/>
</dbReference>
<dbReference type="Proteomes" id="UP000014974">
    <property type="component" value="Unassembled WGS sequence"/>
</dbReference>
<evidence type="ECO:0000256" key="3">
    <source>
        <dbReference type="ARBA" id="ARBA00022679"/>
    </source>
</evidence>
<evidence type="ECO:0000256" key="2">
    <source>
        <dbReference type="ARBA" id="ARBA00022475"/>
    </source>
</evidence>
<feature type="transmembrane region" description="Helical" evidence="7">
    <location>
        <begin position="59"/>
        <end position="79"/>
    </location>
</feature>
<keyword evidence="8" id="KW-0328">Glycosyltransferase</keyword>
<dbReference type="PANTHER" id="PTHR30589:SF0">
    <property type="entry name" value="PHOSPHATIDYLGLYCEROL--PROLIPOPROTEIN DIACYLGLYCERYL TRANSFERASE"/>
    <property type="match status" value="1"/>
</dbReference>
<comment type="function">
    <text evidence="7">Catalyzes the transfer of the diacylglyceryl group from phosphatidylglycerol to the sulfhydryl group of the N-terminal cysteine of a prolipoprotein, the first step in the formation of mature lipoproteins.</text>
</comment>
<evidence type="ECO:0000313" key="8">
    <source>
        <dbReference type="EMBL" id="EPR68017.1"/>
    </source>
</evidence>
<feature type="transmembrane region" description="Helical" evidence="7">
    <location>
        <begin position="123"/>
        <end position="142"/>
    </location>
</feature>
<dbReference type="PANTHER" id="PTHR30589">
    <property type="entry name" value="PROLIPOPROTEIN DIACYLGLYCERYL TRANSFERASE"/>
    <property type="match status" value="1"/>
</dbReference>
<dbReference type="eggNOG" id="COG0682">
    <property type="taxonomic scope" value="Bacteria"/>
</dbReference>
<dbReference type="AlphaFoldDB" id="S7VEN6"/>
<dbReference type="STRING" id="641524.ADICYQ_3089"/>
<keyword evidence="5 7" id="KW-1133">Transmembrane helix</keyword>
<keyword evidence="6 7" id="KW-0472">Membrane</keyword>
<feature type="binding site" evidence="7">
    <location>
        <position position="143"/>
    </location>
    <ligand>
        <name>a 1,2-diacyl-sn-glycero-3-phospho-(1'-sn-glycerol)</name>
        <dbReference type="ChEBI" id="CHEBI:64716"/>
    </ligand>
</feature>
<comment type="subcellular location">
    <subcellularLocation>
        <location evidence="7">Cell membrane</location>
        <topology evidence="7">Multi-pass membrane protein</topology>
    </subcellularLocation>
</comment>
<protein>
    <recommendedName>
        <fullName evidence="7">Phosphatidylglycerol--prolipoprotein diacylglyceryl transferase</fullName>
        <ecNumber evidence="7">2.5.1.145</ecNumber>
    </recommendedName>
</protein>
<evidence type="ECO:0000256" key="6">
    <source>
        <dbReference type="ARBA" id="ARBA00023136"/>
    </source>
</evidence>